<feature type="chain" id="PRO_5005502211" evidence="2">
    <location>
        <begin position="22"/>
        <end position="263"/>
    </location>
</feature>
<feature type="signal peptide" evidence="2">
    <location>
        <begin position="1"/>
        <end position="21"/>
    </location>
</feature>
<evidence type="ECO:0000313" key="4">
    <source>
        <dbReference type="Proteomes" id="UP000044841"/>
    </source>
</evidence>
<gene>
    <name evidence="3" type="ORF">RSOLAG22IIIB_00154</name>
</gene>
<organism evidence="3 4">
    <name type="scientific">Rhizoctonia solani</name>
    <dbReference type="NCBI Taxonomy" id="456999"/>
    <lineage>
        <taxon>Eukaryota</taxon>
        <taxon>Fungi</taxon>
        <taxon>Dikarya</taxon>
        <taxon>Basidiomycota</taxon>
        <taxon>Agaricomycotina</taxon>
        <taxon>Agaricomycetes</taxon>
        <taxon>Cantharellales</taxon>
        <taxon>Ceratobasidiaceae</taxon>
        <taxon>Rhizoctonia</taxon>
    </lineage>
</organism>
<sequence length="263" mass="28003">MLSLRNIALLALYVAPSLVSAHITPIVPAAGAQYQGGQTQVIKWSYNSEEMHGNPFVAERFKCDLMWGDNHWVTLLARNLSIYDGWVAVYFRPDYGFDSTAYYIRYMTEESGSIVNTDRFSLSQMNGTNFSQLFNEQPDPNIVSHGSGGSGSIPLMNPSVSATPSSYITSGQTAKFGQGGNSPAPTGSYSASTSSPSGVSQAGGPIGPLASPPTPSLDDTEDSEPTSAGKSSGAVSLTRQRESAWQKVSLMLWPVLVGAIMAM</sequence>
<evidence type="ECO:0000313" key="3">
    <source>
        <dbReference type="EMBL" id="CUA66708.1"/>
    </source>
</evidence>
<name>A0A0K6FKM1_9AGAM</name>
<dbReference type="AlphaFoldDB" id="A0A0K6FKM1"/>
<evidence type="ECO:0000256" key="2">
    <source>
        <dbReference type="SAM" id="SignalP"/>
    </source>
</evidence>
<feature type="compositionally biased region" description="Polar residues" evidence="1">
    <location>
        <begin position="225"/>
        <end position="237"/>
    </location>
</feature>
<feature type="compositionally biased region" description="Polar residues" evidence="1">
    <location>
        <begin position="158"/>
        <end position="175"/>
    </location>
</feature>
<dbReference type="Proteomes" id="UP000044841">
    <property type="component" value="Unassembled WGS sequence"/>
</dbReference>
<evidence type="ECO:0000256" key="1">
    <source>
        <dbReference type="SAM" id="MobiDB-lite"/>
    </source>
</evidence>
<keyword evidence="2" id="KW-0732">Signal</keyword>
<reference evidence="3 4" key="1">
    <citation type="submission" date="2015-07" db="EMBL/GenBank/DDBJ databases">
        <authorList>
            <person name="Noorani M."/>
        </authorList>
    </citation>
    <scope>NUCLEOTIDE SEQUENCE [LARGE SCALE GENOMIC DNA]</scope>
    <source>
        <strain evidence="3">BBA 69670</strain>
    </source>
</reference>
<keyword evidence="4" id="KW-1185">Reference proteome</keyword>
<protein>
    <submittedName>
        <fullName evidence="3">Uncharacterized protein</fullName>
    </submittedName>
</protein>
<feature type="compositionally biased region" description="Low complexity" evidence="1">
    <location>
        <begin position="182"/>
        <end position="203"/>
    </location>
</feature>
<proteinExistence type="predicted"/>
<feature type="region of interest" description="Disordered" evidence="1">
    <location>
        <begin position="131"/>
        <end position="237"/>
    </location>
</feature>
<dbReference type="EMBL" id="CYGV01000001">
    <property type="protein sequence ID" value="CUA66708.1"/>
    <property type="molecule type" value="Genomic_DNA"/>
</dbReference>
<accession>A0A0K6FKM1</accession>